<accession>A0A645H9E5</accession>
<protein>
    <submittedName>
        <fullName evidence="1">Uncharacterized protein</fullName>
    </submittedName>
</protein>
<proteinExistence type="predicted"/>
<reference evidence="1" key="1">
    <citation type="submission" date="2019-08" db="EMBL/GenBank/DDBJ databases">
        <authorList>
            <person name="Kucharzyk K."/>
            <person name="Murdoch R.W."/>
            <person name="Higgins S."/>
            <person name="Loffler F."/>
        </authorList>
    </citation>
    <scope>NUCLEOTIDE SEQUENCE</scope>
</reference>
<dbReference type="EMBL" id="VSSQ01089342">
    <property type="protein sequence ID" value="MPN35627.1"/>
    <property type="molecule type" value="Genomic_DNA"/>
</dbReference>
<comment type="caution">
    <text evidence="1">The sequence shown here is derived from an EMBL/GenBank/DDBJ whole genome shotgun (WGS) entry which is preliminary data.</text>
</comment>
<sequence>MVAHFIARIAEHHGDFPPAHGQTLEDVGKAIPAQDGEEHHKMIGKHRLGLFCNLFDIEVVSLGTCKQGLGHADDVTVLQLKPVVLCCSKDTVDGDVLQVIPL</sequence>
<organism evidence="1">
    <name type="scientific">bioreactor metagenome</name>
    <dbReference type="NCBI Taxonomy" id="1076179"/>
    <lineage>
        <taxon>unclassified sequences</taxon>
        <taxon>metagenomes</taxon>
        <taxon>ecological metagenomes</taxon>
    </lineage>
</organism>
<evidence type="ECO:0000313" key="1">
    <source>
        <dbReference type="EMBL" id="MPN35627.1"/>
    </source>
</evidence>
<gene>
    <name evidence="1" type="ORF">SDC9_183125</name>
</gene>
<dbReference type="AlphaFoldDB" id="A0A645H9E5"/>
<name>A0A645H9E5_9ZZZZ</name>